<accession>A0A6J2XA00</accession>
<keyword evidence="4" id="KW-1185">Reference proteome</keyword>
<evidence type="ECO:0000256" key="2">
    <source>
        <dbReference type="ARBA" id="ARBA00023242"/>
    </source>
</evidence>
<evidence type="ECO:0000313" key="4">
    <source>
        <dbReference type="Proteomes" id="UP000504635"/>
    </source>
</evidence>
<dbReference type="RefSeq" id="XP_030748085.1">
    <property type="nucleotide sequence ID" value="XM_030892225.1"/>
</dbReference>
<dbReference type="GeneID" id="115876371"/>
<name>A0A6J2XA00_SITOR</name>
<dbReference type="RefSeq" id="XP_030748016.1">
    <property type="nucleotide sequence ID" value="XM_030892156.1"/>
</dbReference>
<dbReference type="Proteomes" id="UP000504635">
    <property type="component" value="Unplaced"/>
</dbReference>
<feature type="compositionally biased region" description="Basic and acidic residues" evidence="3">
    <location>
        <begin position="315"/>
        <end position="336"/>
    </location>
</feature>
<dbReference type="InterPro" id="IPR011257">
    <property type="entry name" value="DNA_glycosylase"/>
</dbReference>
<comment type="subcellular location">
    <subcellularLocation>
        <location evidence="1">Nucleus</location>
    </subcellularLocation>
</comment>
<evidence type="ECO:0000256" key="1">
    <source>
        <dbReference type="ARBA" id="ARBA00004123"/>
    </source>
</evidence>
<dbReference type="GO" id="GO:0003824">
    <property type="term" value="F:catalytic activity"/>
    <property type="evidence" value="ECO:0007669"/>
    <property type="project" value="InterPro"/>
</dbReference>
<dbReference type="GO" id="GO:0005634">
    <property type="term" value="C:nucleus"/>
    <property type="evidence" value="ECO:0007669"/>
    <property type="project" value="UniProtKB-SubCell"/>
</dbReference>
<dbReference type="AlphaFoldDB" id="A0A6J2XA00"/>
<dbReference type="GO" id="GO:0003677">
    <property type="term" value="F:DNA binding"/>
    <property type="evidence" value="ECO:0007669"/>
    <property type="project" value="InterPro"/>
</dbReference>
<organism evidence="4 5">
    <name type="scientific">Sitophilus oryzae</name>
    <name type="common">Rice weevil</name>
    <name type="synonym">Curculio oryzae</name>
    <dbReference type="NCBI Taxonomy" id="7048"/>
    <lineage>
        <taxon>Eukaryota</taxon>
        <taxon>Metazoa</taxon>
        <taxon>Ecdysozoa</taxon>
        <taxon>Arthropoda</taxon>
        <taxon>Hexapoda</taxon>
        <taxon>Insecta</taxon>
        <taxon>Pterygota</taxon>
        <taxon>Neoptera</taxon>
        <taxon>Endopterygota</taxon>
        <taxon>Coleoptera</taxon>
        <taxon>Polyphaga</taxon>
        <taxon>Cucujiformia</taxon>
        <taxon>Curculionidae</taxon>
        <taxon>Dryophthorinae</taxon>
        <taxon>Sitophilus</taxon>
    </lineage>
</organism>
<reference evidence="5 6" key="1">
    <citation type="submission" date="2025-04" db="UniProtKB">
        <authorList>
            <consortium name="RefSeq"/>
        </authorList>
    </citation>
    <scope>IDENTIFICATION</scope>
    <source>
        <tissue evidence="5 6">Gonads</tissue>
    </source>
</reference>
<protein>
    <submittedName>
        <fullName evidence="5 6">Uncharacterized protein LOC115876371</fullName>
    </submittedName>
</protein>
<dbReference type="InterPro" id="IPR045138">
    <property type="entry name" value="MeCP2/MBD4"/>
</dbReference>
<proteinExistence type="predicted"/>
<dbReference type="OrthoDB" id="10265068at2759"/>
<evidence type="ECO:0000313" key="6">
    <source>
        <dbReference type="RefSeq" id="XP_030748085.1"/>
    </source>
</evidence>
<gene>
    <name evidence="5 6" type="primary">LOC115876371</name>
</gene>
<dbReference type="PANTHER" id="PTHR15074">
    <property type="entry name" value="METHYL-CPG-BINDING PROTEIN"/>
    <property type="match status" value="1"/>
</dbReference>
<dbReference type="GO" id="GO:0006281">
    <property type="term" value="P:DNA repair"/>
    <property type="evidence" value="ECO:0007669"/>
    <property type="project" value="InterPro"/>
</dbReference>
<sequence length="512" mass="59813">MSERHVLRHFFFENINTLRQHHNVVEDFESSADFTSLRLEEYHDKLSKTSESDLNKTGKTLSCDFDKVENSFRGFSNENLSQFISLTSKITEVCEELECTINSLIEKKHLEDQNNDYHDAVRLELEETIQEDELLDSSPEKTNRGSVESNFKGFSCTELTESTSGTTRLTEVCQKFENTINSLVKNKRLKINRDEEVNFYDIELKDINKTISDSSSPENNFKGLSHRDLAHSISGTYRVMEVCRKLEDTIDWLVENKHIRSNDVKSKYWTKQQEQILSKLELSSMDLKARSRRKLKKEKHKKNGTVTVENGIETSEVKVEKSDNPSPSDKEFHDNKNVSPIKMEAGEPKTESGSSNTPKKKRVAYPFVPPRSPHNLIEELLYHDPWSLLVATIFLNKTSCSAARPFVFWFLDENPNPHVVLKKNYEDLETYFGFLGLQKIRSMQVWRMSYDFLYKDWTRVSELYGVGQYGEDAFRMFCLGDFSVEPKDRYLKIYKAWYQMQEKQQRIEEMNA</sequence>
<feature type="region of interest" description="Disordered" evidence="3">
    <location>
        <begin position="291"/>
        <end position="363"/>
    </location>
</feature>
<feature type="compositionally biased region" description="Basic residues" evidence="3">
    <location>
        <begin position="291"/>
        <end position="303"/>
    </location>
</feature>
<dbReference type="SUPFAM" id="SSF48150">
    <property type="entry name" value="DNA-glycosylase"/>
    <property type="match status" value="1"/>
</dbReference>
<evidence type="ECO:0000256" key="3">
    <source>
        <dbReference type="SAM" id="MobiDB-lite"/>
    </source>
</evidence>
<evidence type="ECO:0000313" key="5">
    <source>
        <dbReference type="RefSeq" id="XP_030748016.1"/>
    </source>
</evidence>
<dbReference type="Gene3D" id="1.10.340.30">
    <property type="entry name" value="Hypothetical protein, domain 2"/>
    <property type="match status" value="1"/>
</dbReference>
<keyword evidence="2" id="KW-0539">Nucleus</keyword>
<dbReference type="KEGG" id="soy:115876371"/>
<dbReference type="PANTHER" id="PTHR15074:SF0">
    <property type="entry name" value="METHYL-CPG-BINDING DOMAIN PROTEIN 4-LIKE PROTEIN"/>
    <property type="match status" value="1"/>
</dbReference>